<comment type="similarity">
    <text evidence="6">Belongs to the methyltransferase superfamily. RNA methyltransferase RsmG family.</text>
</comment>
<evidence type="ECO:0000256" key="2">
    <source>
        <dbReference type="ARBA" id="ARBA00022552"/>
    </source>
</evidence>
<dbReference type="GO" id="GO:0005829">
    <property type="term" value="C:cytosol"/>
    <property type="evidence" value="ECO:0007669"/>
    <property type="project" value="TreeGrafter"/>
</dbReference>
<keyword evidence="3 6" id="KW-0489">Methyltransferase</keyword>
<dbReference type="InterPro" id="IPR003682">
    <property type="entry name" value="rRNA_ssu_MeTfrase_G"/>
</dbReference>
<comment type="function">
    <text evidence="6">Specifically methylates the N7 position of guanine in position 527 of 16S rRNA.</text>
</comment>
<gene>
    <name evidence="6" type="primary">rsmG</name>
    <name evidence="7" type="ORF">SAMN02982931_01718</name>
</gene>
<comment type="subcellular location">
    <subcellularLocation>
        <location evidence="6">Cytoplasm</location>
    </subcellularLocation>
</comment>
<dbReference type="InterPro" id="IPR029063">
    <property type="entry name" value="SAM-dependent_MTases_sf"/>
</dbReference>
<evidence type="ECO:0000256" key="6">
    <source>
        <dbReference type="HAMAP-Rule" id="MF_00074"/>
    </source>
</evidence>
<dbReference type="Proteomes" id="UP000199071">
    <property type="component" value="Unassembled WGS sequence"/>
</dbReference>
<keyword evidence="5 6" id="KW-0949">S-adenosyl-L-methionine</keyword>
<feature type="binding site" evidence="6">
    <location>
        <position position="78"/>
    </location>
    <ligand>
        <name>S-adenosyl-L-methionine</name>
        <dbReference type="ChEBI" id="CHEBI:59789"/>
    </ligand>
</feature>
<organism evidence="7 8">
    <name type="scientific">Bauldia litoralis</name>
    <dbReference type="NCBI Taxonomy" id="665467"/>
    <lineage>
        <taxon>Bacteria</taxon>
        <taxon>Pseudomonadati</taxon>
        <taxon>Pseudomonadota</taxon>
        <taxon>Alphaproteobacteria</taxon>
        <taxon>Hyphomicrobiales</taxon>
        <taxon>Kaistiaceae</taxon>
        <taxon>Bauldia</taxon>
    </lineage>
</organism>
<keyword evidence="2 6" id="KW-0698">rRNA processing</keyword>
<comment type="catalytic activity">
    <reaction evidence="6">
        <text>guanosine(527) in 16S rRNA + S-adenosyl-L-methionine = N(7)-methylguanosine(527) in 16S rRNA + S-adenosyl-L-homocysteine</text>
        <dbReference type="Rhea" id="RHEA:42732"/>
        <dbReference type="Rhea" id="RHEA-COMP:10209"/>
        <dbReference type="Rhea" id="RHEA-COMP:10210"/>
        <dbReference type="ChEBI" id="CHEBI:57856"/>
        <dbReference type="ChEBI" id="CHEBI:59789"/>
        <dbReference type="ChEBI" id="CHEBI:74269"/>
        <dbReference type="ChEBI" id="CHEBI:74480"/>
        <dbReference type="EC" id="2.1.1.170"/>
    </reaction>
</comment>
<dbReference type="AlphaFoldDB" id="A0A1G6BQD0"/>
<dbReference type="OrthoDB" id="9808773at2"/>
<proteinExistence type="inferred from homology"/>
<dbReference type="EC" id="2.1.1.170" evidence="6"/>
<dbReference type="SUPFAM" id="SSF53335">
    <property type="entry name" value="S-adenosyl-L-methionine-dependent methyltransferases"/>
    <property type="match status" value="1"/>
</dbReference>
<keyword evidence="8" id="KW-1185">Reference proteome</keyword>
<reference evidence="7 8" key="1">
    <citation type="submission" date="2016-10" db="EMBL/GenBank/DDBJ databases">
        <authorList>
            <person name="de Groot N.N."/>
        </authorList>
    </citation>
    <scope>NUCLEOTIDE SEQUENCE [LARGE SCALE GENOMIC DNA]</scope>
    <source>
        <strain evidence="7 8">ATCC 35022</strain>
    </source>
</reference>
<evidence type="ECO:0000256" key="5">
    <source>
        <dbReference type="ARBA" id="ARBA00022691"/>
    </source>
</evidence>
<accession>A0A1G6BQD0</accession>
<keyword evidence="1 6" id="KW-0963">Cytoplasm</keyword>
<comment type="caution">
    <text evidence="6">Lacks conserved residue(s) required for the propagation of feature annotation.</text>
</comment>
<dbReference type="HAMAP" id="MF_00074">
    <property type="entry name" value="16SrRNA_methyltr_G"/>
    <property type="match status" value="1"/>
</dbReference>
<dbReference type="RefSeq" id="WP_090875997.1">
    <property type="nucleotide sequence ID" value="NZ_FMXQ01000003.1"/>
</dbReference>
<dbReference type="NCBIfam" id="TIGR00138">
    <property type="entry name" value="rsmG_gidB"/>
    <property type="match status" value="1"/>
</dbReference>
<evidence type="ECO:0000256" key="4">
    <source>
        <dbReference type="ARBA" id="ARBA00022679"/>
    </source>
</evidence>
<evidence type="ECO:0000313" key="7">
    <source>
        <dbReference type="EMBL" id="SDB22775.1"/>
    </source>
</evidence>
<feature type="binding site" evidence="6">
    <location>
        <position position="83"/>
    </location>
    <ligand>
        <name>S-adenosyl-L-methionine</name>
        <dbReference type="ChEBI" id="CHEBI:59789"/>
    </ligand>
</feature>
<dbReference type="Pfam" id="PF02527">
    <property type="entry name" value="GidB"/>
    <property type="match status" value="1"/>
</dbReference>
<dbReference type="STRING" id="665467.SAMN02982931_01718"/>
<evidence type="ECO:0000313" key="8">
    <source>
        <dbReference type="Proteomes" id="UP000199071"/>
    </source>
</evidence>
<feature type="binding site" evidence="6">
    <location>
        <position position="148"/>
    </location>
    <ligand>
        <name>S-adenosyl-L-methionine</name>
        <dbReference type="ChEBI" id="CHEBI:59789"/>
    </ligand>
</feature>
<sequence>MPPDKRSSDGPEVLRPILDVSRETVDRLTVLVELVRKWQPAENLVAPSTLPDIWRRHVADSAQLVPLFPSARRWLDLGSGGGFPGLVLGCLLADRPGAAVHLVESNGRKCAFLRRAAAATGSPVTVHQGRIKSILAGWDTPIDCLTARALAPLDRLLDLSEPILAAGAPAAFFKGADFVREIDEATQSWDLDLVEHKSRIDDRGVILEIRQALRRDAGERPA</sequence>
<dbReference type="PANTHER" id="PTHR31760">
    <property type="entry name" value="S-ADENOSYL-L-METHIONINE-DEPENDENT METHYLTRANSFERASES SUPERFAMILY PROTEIN"/>
    <property type="match status" value="1"/>
</dbReference>
<dbReference type="GO" id="GO:0070043">
    <property type="term" value="F:rRNA (guanine-N7-)-methyltransferase activity"/>
    <property type="evidence" value="ECO:0007669"/>
    <property type="project" value="UniProtKB-UniRule"/>
</dbReference>
<evidence type="ECO:0000256" key="1">
    <source>
        <dbReference type="ARBA" id="ARBA00022490"/>
    </source>
</evidence>
<protein>
    <recommendedName>
        <fullName evidence="6">Ribosomal RNA small subunit methyltransferase G</fullName>
        <ecNumber evidence="6">2.1.1.170</ecNumber>
    </recommendedName>
    <alternativeName>
        <fullName evidence="6">16S rRNA 7-methylguanosine methyltransferase</fullName>
        <shortName evidence="6">16S rRNA m7G methyltransferase</shortName>
    </alternativeName>
</protein>
<dbReference type="EMBL" id="FMXQ01000003">
    <property type="protein sequence ID" value="SDB22775.1"/>
    <property type="molecule type" value="Genomic_DNA"/>
</dbReference>
<name>A0A1G6BQD0_9HYPH</name>
<dbReference type="Gene3D" id="3.40.50.150">
    <property type="entry name" value="Vaccinia Virus protein VP39"/>
    <property type="match status" value="1"/>
</dbReference>
<keyword evidence="4 6" id="KW-0808">Transferase</keyword>
<evidence type="ECO:0000256" key="3">
    <source>
        <dbReference type="ARBA" id="ARBA00022603"/>
    </source>
</evidence>
<dbReference type="PANTHER" id="PTHR31760:SF0">
    <property type="entry name" value="S-ADENOSYL-L-METHIONINE-DEPENDENT METHYLTRANSFERASES SUPERFAMILY PROTEIN"/>
    <property type="match status" value="1"/>
</dbReference>